<sequence length="678" mass="76389">MRKTTFKTFVLFSATLWMASCVDDVYNPNNGKNSTKTAEEYFDFTTRADVGLNVDLGSLGAYALIEIYTEFPYEVSENGSYTKRDIEAKFKIYADKSGRRSSKMTLPKDATTLYLCPNNWGLPICETLKVENGSVNYTYTETRGITAFGTRSVSSGEGPVYVVDQGQKMYSLCQWGEHGCITAPTDYLLNAGLDASWIKKIQRTFWNGQDERPNNTTMDNSKFITDVTHVNTTIAQYAKNEDGTTSTITEAAIYFTFMEENAWNQNTIGYYYYPQGEVPISPDAVKKFIIFPNASTTGNVPFVMLNNENEKYASPAANTSPQWLYRRLDAPLALGNKVKLLFEKEDGTITDKFPAGYTIGYFLISNGYGNGYGKDHTPNDVNLTPGYMGNLGYIYSNQAWNSNGKSSFVAITDSETERVIYGIEDGTDKSYEDMLFYIEADPKGSIYDPERPVIPPVDDKPVTELHAGTLLFEDIWPSGGDYDMNDVIIEYSRAVTFDKNNVVTEIKDTFTPVWDGAQFLNAFAYQINAAQVGQLALPEGAVYEPEVQSIVVFPNAKEVQKQKFIVTRTFSGSLNKQDLKAYNPYIIVHYKPGANNRQEVHLPKQMPTDYADKSLNYTHDDAYYIHRDGKYPFAMDIPIHNFVPVTETKTIGSEGEYPGFTKWVKGESGYEDWYNHKE</sequence>
<feature type="domain" description="DUF4114" evidence="2">
    <location>
        <begin position="353"/>
        <end position="440"/>
    </location>
</feature>
<comment type="caution">
    <text evidence="4">The sequence shown here is derived from an EMBL/GenBank/DDBJ whole genome shotgun (WGS) entry which is preliminary data.</text>
</comment>
<accession>A0AAW6M2J7</accession>
<dbReference type="InterPro" id="IPR032295">
    <property type="entry name" value="DUF4842"/>
</dbReference>
<proteinExistence type="predicted"/>
<evidence type="ECO:0000313" key="4">
    <source>
        <dbReference type="EMBL" id="MDE8694915.1"/>
    </source>
</evidence>
<dbReference type="Pfam" id="PF16130">
    <property type="entry name" value="DUF4842"/>
    <property type="match status" value="1"/>
</dbReference>
<dbReference type="Proteomes" id="UP001221924">
    <property type="component" value="Unassembled WGS sequence"/>
</dbReference>
<organism evidence="4 5">
    <name type="scientific">Bacteroides cellulosilyticus</name>
    <dbReference type="NCBI Taxonomy" id="246787"/>
    <lineage>
        <taxon>Bacteria</taxon>
        <taxon>Pseudomonadati</taxon>
        <taxon>Bacteroidota</taxon>
        <taxon>Bacteroidia</taxon>
        <taxon>Bacteroidales</taxon>
        <taxon>Bacteroidaceae</taxon>
        <taxon>Bacteroides</taxon>
    </lineage>
</organism>
<dbReference type="InterPro" id="IPR025193">
    <property type="entry name" value="DUF4114"/>
</dbReference>
<dbReference type="NCBIfam" id="TIGR04456">
    <property type="entry name" value="LruC_dom"/>
    <property type="match status" value="2"/>
</dbReference>
<name>A0AAW6M2J7_9BACE</name>
<protein>
    <submittedName>
        <fullName evidence="4">LruC domain-containing protein</fullName>
    </submittedName>
</protein>
<gene>
    <name evidence="4" type="ORF">PZH42_12450</name>
</gene>
<feature type="domain" description="DUF4842" evidence="3">
    <location>
        <begin position="555"/>
        <end position="674"/>
    </location>
</feature>
<dbReference type="InterPro" id="IPR031025">
    <property type="entry name" value="LruC_dom"/>
</dbReference>
<reference evidence="4" key="1">
    <citation type="submission" date="2023-03" db="EMBL/GenBank/DDBJ databases">
        <title>DFI Biobank Strains.</title>
        <authorList>
            <person name="Mostad J."/>
            <person name="Paddock L."/>
            <person name="Medina S."/>
            <person name="Waligurski E."/>
            <person name="Barat B."/>
            <person name="Smith R."/>
            <person name="Burgo V."/>
            <person name="Metcalfe C."/>
            <person name="Woodson C."/>
            <person name="Sundararajan A."/>
            <person name="Ramaswamy R."/>
            <person name="Lin H."/>
            <person name="Pamer E.G."/>
        </authorList>
    </citation>
    <scope>NUCLEOTIDE SEQUENCE</scope>
    <source>
        <strain evidence="4">DFI.9.5</strain>
    </source>
</reference>
<dbReference type="RefSeq" id="WP_256141188.1">
    <property type="nucleotide sequence ID" value="NZ_CAXKYC010000006.1"/>
</dbReference>
<feature type="signal peptide" evidence="1">
    <location>
        <begin position="1"/>
        <end position="19"/>
    </location>
</feature>
<dbReference type="Pfam" id="PF13448">
    <property type="entry name" value="DUF4114"/>
    <property type="match status" value="1"/>
</dbReference>
<dbReference type="EMBL" id="JARFID010000010">
    <property type="protein sequence ID" value="MDE8694915.1"/>
    <property type="molecule type" value="Genomic_DNA"/>
</dbReference>
<evidence type="ECO:0000313" key="5">
    <source>
        <dbReference type="Proteomes" id="UP001221924"/>
    </source>
</evidence>
<dbReference type="PROSITE" id="PS51257">
    <property type="entry name" value="PROKAR_LIPOPROTEIN"/>
    <property type="match status" value="1"/>
</dbReference>
<evidence type="ECO:0000259" key="3">
    <source>
        <dbReference type="Pfam" id="PF16130"/>
    </source>
</evidence>
<evidence type="ECO:0000259" key="2">
    <source>
        <dbReference type="Pfam" id="PF13448"/>
    </source>
</evidence>
<feature type="chain" id="PRO_5044003573" evidence="1">
    <location>
        <begin position="20"/>
        <end position="678"/>
    </location>
</feature>
<dbReference type="AlphaFoldDB" id="A0AAW6M2J7"/>
<evidence type="ECO:0000256" key="1">
    <source>
        <dbReference type="SAM" id="SignalP"/>
    </source>
</evidence>
<keyword evidence="1" id="KW-0732">Signal</keyword>